<dbReference type="InterPro" id="IPR051394">
    <property type="entry name" value="Glutamate_Synthase"/>
</dbReference>
<dbReference type="Proteomes" id="UP000485058">
    <property type="component" value="Unassembled WGS sequence"/>
</dbReference>
<dbReference type="SUPFAM" id="SSF51395">
    <property type="entry name" value="FMN-linked oxidoreductases"/>
    <property type="match status" value="1"/>
</dbReference>
<dbReference type="AlphaFoldDB" id="A0A699ZBQ7"/>
<dbReference type="Pfam" id="PF01645">
    <property type="entry name" value="Glu_synthase"/>
    <property type="match status" value="1"/>
</dbReference>
<evidence type="ECO:0000313" key="5">
    <source>
        <dbReference type="Proteomes" id="UP000485058"/>
    </source>
</evidence>
<dbReference type="GO" id="GO:0015930">
    <property type="term" value="F:glutamate synthase activity"/>
    <property type="evidence" value="ECO:0007669"/>
    <property type="project" value="InterPro"/>
</dbReference>
<proteinExistence type="inferred from homology"/>
<feature type="non-terminal residue" evidence="4">
    <location>
        <position position="123"/>
    </location>
</feature>
<dbReference type="PANTHER" id="PTHR43100">
    <property type="entry name" value="GLUTAMATE SYNTHASE [NADPH] SMALL CHAIN"/>
    <property type="match status" value="1"/>
</dbReference>
<name>A0A699ZBQ7_HAELA</name>
<accession>A0A699ZBQ7</accession>
<protein>
    <submittedName>
        <fullName evidence="4">Glutamate synthetase</fullName>
    </submittedName>
</protein>
<comment type="caution">
    <text evidence="4">The sequence shown here is derived from an EMBL/GenBank/DDBJ whole genome shotgun (WGS) entry which is preliminary data.</text>
</comment>
<dbReference type="InterPro" id="IPR002932">
    <property type="entry name" value="Glu_synthdom"/>
</dbReference>
<comment type="similarity">
    <text evidence="1">Belongs to the glutamate synthase family.</text>
</comment>
<evidence type="ECO:0000313" key="4">
    <source>
        <dbReference type="EMBL" id="GFH16699.1"/>
    </source>
</evidence>
<organism evidence="4 5">
    <name type="scientific">Haematococcus lacustris</name>
    <name type="common">Green alga</name>
    <name type="synonym">Haematococcus pluvialis</name>
    <dbReference type="NCBI Taxonomy" id="44745"/>
    <lineage>
        <taxon>Eukaryota</taxon>
        <taxon>Viridiplantae</taxon>
        <taxon>Chlorophyta</taxon>
        <taxon>core chlorophytes</taxon>
        <taxon>Chlorophyceae</taxon>
        <taxon>CS clade</taxon>
        <taxon>Chlamydomonadales</taxon>
        <taxon>Haematococcaceae</taxon>
        <taxon>Haematococcus</taxon>
    </lineage>
</organism>
<evidence type="ECO:0000259" key="3">
    <source>
        <dbReference type="Pfam" id="PF01645"/>
    </source>
</evidence>
<feature type="non-terminal residue" evidence="4">
    <location>
        <position position="1"/>
    </location>
</feature>
<gene>
    <name evidence="4" type="ORF">HaLaN_13172</name>
</gene>
<dbReference type="EMBL" id="BLLF01001038">
    <property type="protein sequence ID" value="GFH16699.1"/>
    <property type="molecule type" value="Genomic_DNA"/>
</dbReference>
<feature type="domain" description="Glutamate synthase" evidence="3">
    <location>
        <begin position="1"/>
        <end position="123"/>
    </location>
</feature>
<evidence type="ECO:0000256" key="1">
    <source>
        <dbReference type="ARBA" id="ARBA00009716"/>
    </source>
</evidence>
<feature type="region of interest" description="Disordered" evidence="2">
    <location>
        <begin position="1"/>
        <end position="22"/>
    </location>
</feature>
<dbReference type="InterPro" id="IPR013785">
    <property type="entry name" value="Aldolase_TIM"/>
</dbReference>
<dbReference type="Gene3D" id="3.20.20.70">
    <property type="entry name" value="Aldolase class I"/>
    <property type="match status" value="1"/>
</dbReference>
<dbReference type="GO" id="GO:0006537">
    <property type="term" value="P:glutamate biosynthetic process"/>
    <property type="evidence" value="ECO:0007669"/>
    <property type="project" value="InterPro"/>
</dbReference>
<reference evidence="4 5" key="1">
    <citation type="submission" date="2020-02" db="EMBL/GenBank/DDBJ databases">
        <title>Draft genome sequence of Haematococcus lacustris strain NIES-144.</title>
        <authorList>
            <person name="Morimoto D."/>
            <person name="Nakagawa S."/>
            <person name="Yoshida T."/>
            <person name="Sawayama S."/>
        </authorList>
    </citation>
    <scope>NUCLEOTIDE SEQUENCE [LARGE SCALE GENOMIC DNA]</scope>
    <source>
        <strain evidence="4 5">NIES-144</strain>
    </source>
</reference>
<sequence>VSGHDGGTGASPISSIKHAGGPMEMGLSEVHQTLVRNELRERVVVRVDGGVRSGRDVLMGAMMGADEYGFGTVAMIATGCIMARVCHTNNCPVGVASQREELRARFPGAPADLVNYFHFVAEE</sequence>
<evidence type="ECO:0000256" key="2">
    <source>
        <dbReference type="SAM" id="MobiDB-lite"/>
    </source>
</evidence>
<keyword evidence="5" id="KW-1185">Reference proteome</keyword>
<dbReference type="PANTHER" id="PTHR43100:SF2">
    <property type="entry name" value="BNAA03G19380D PROTEIN"/>
    <property type="match status" value="1"/>
</dbReference>